<comment type="caution">
    <text evidence="3">The sequence shown here is derived from an EMBL/GenBank/DDBJ whole genome shotgun (WGS) entry which is preliminary data.</text>
</comment>
<sequence length="264" mass="30468">MNTANEQTKNSNSDFQNSNLTNSSSGKFSRDYDKEPIVLKNYEEAYQVLLVISPFMIGMTTAIYICGNNNYTSGIEIVTGCIYVLLLILFFVLLEFIGYKKEQPILKIKNSSVEFYEKGKRVFVSSRDDLRKFIYKPFFSGSNRPRSWIYLLAITPPAFYFIYIMTLSSYVTYFALCFAVFNLLGIFLTKFFFCLILGGRNAKFSPFLVICIDEPHNKPGSFWGVPHGNYFTITIVDKDTYREVKGYFLSKHGVNIDEIDKVYF</sequence>
<keyword evidence="2" id="KW-0812">Transmembrane</keyword>
<proteinExistence type="predicted"/>
<dbReference type="EMBL" id="JACLZK010000001">
    <property type="protein sequence ID" value="MBC2882430.1"/>
    <property type="molecule type" value="Genomic_DNA"/>
</dbReference>
<name>A0A842J6N6_9BACT</name>
<organism evidence="3 4">
    <name type="scientific">Campylobacter massiliensis</name>
    <dbReference type="NCBI Taxonomy" id="2762557"/>
    <lineage>
        <taxon>Bacteria</taxon>
        <taxon>Pseudomonadati</taxon>
        <taxon>Campylobacterota</taxon>
        <taxon>Epsilonproteobacteria</taxon>
        <taxon>Campylobacterales</taxon>
        <taxon>Campylobacteraceae</taxon>
        <taxon>Campylobacter</taxon>
    </lineage>
</organism>
<evidence type="ECO:0000313" key="4">
    <source>
        <dbReference type="Proteomes" id="UP000552683"/>
    </source>
</evidence>
<protein>
    <submittedName>
        <fullName evidence="3">Uncharacterized protein</fullName>
    </submittedName>
</protein>
<gene>
    <name evidence="3" type="ORF">H7R39_03970</name>
</gene>
<evidence type="ECO:0000256" key="1">
    <source>
        <dbReference type="SAM" id="MobiDB-lite"/>
    </source>
</evidence>
<evidence type="ECO:0000313" key="3">
    <source>
        <dbReference type="EMBL" id="MBC2882430.1"/>
    </source>
</evidence>
<feature type="transmembrane region" description="Helical" evidence="2">
    <location>
        <begin position="77"/>
        <end position="99"/>
    </location>
</feature>
<keyword evidence="4" id="KW-1185">Reference proteome</keyword>
<keyword evidence="2" id="KW-0472">Membrane</keyword>
<reference evidence="3 4" key="1">
    <citation type="submission" date="2020-08" db="EMBL/GenBank/DDBJ databases">
        <title>Complete genome and description of Campylobacter massiliensis Marseille-Q3452 sp. nov.</title>
        <authorList>
            <person name="Antezack A."/>
        </authorList>
    </citation>
    <scope>NUCLEOTIDE SEQUENCE [LARGE SCALE GENOMIC DNA]</scope>
    <source>
        <strain evidence="3 4">Marseille-Q3452</strain>
    </source>
</reference>
<dbReference type="Proteomes" id="UP000552683">
    <property type="component" value="Unassembled WGS sequence"/>
</dbReference>
<accession>A0A842J6N6</accession>
<dbReference type="RefSeq" id="WP_185898055.1">
    <property type="nucleotide sequence ID" value="NZ_JACLZK010000001.1"/>
</dbReference>
<feature type="transmembrane region" description="Helical" evidence="2">
    <location>
        <begin position="45"/>
        <end position="65"/>
    </location>
</feature>
<feature type="region of interest" description="Disordered" evidence="1">
    <location>
        <begin position="1"/>
        <end position="27"/>
    </location>
</feature>
<dbReference type="AlphaFoldDB" id="A0A842J6N6"/>
<keyword evidence="2" id="KW-1133">Transmembrane helix</keyword>
<evidence type="ECO:0000256" key="2">
    <source>
        <dbReference type="SAM" id="Phobius"/>
    </source>
</evidence>
<feature type="transmembrane region" description="Helical" evidence="2">
    <location>
        <begin position="148"/>
        <end position="167"/>
    </location>
</feature>
<feature type="transmembrane region" description="Helical" evidence="2">
    <location>
        <begin position="173"/>
        <end position="197"/>
    </location>
</feature>